<keyword evidence="2" id="KW-1185">Reference proteome</keyword>
<dbReference type="InterPro" id="IPR036457">
    <property type="entry name" value="PPM-type-like_dom_sf"/>
</dbReference>
<name>A0A918E8B7_9ACTN</name>
<sequence>MNSRTSDRSRALPRWDVVEQRNVPKQAGRGEDRLVVIDGDSGVSCAAVIDGVTDKSGRDYGGMTGGARAADCVAASLRRLPPDTPPQAAADAMTTDLARLRRSWGIADDDPLAPAAVAAVFLPAQGVIWRVGDVHVAIGRGARWETRPADKLIDRVLAGTRAAYLHCLLAEGHDLDELVAEDVGRALVLPVLKRQSLLANCEHAGPFGYGVLDGRPVPARFVEVFPLDQEVDQVVLASDGYLSPAGDLATAERELAESLRVDPMRIGVHAATKGLAPAATSFDDRAYIRLQTSQRPGPG</sequence>
<organism evidence="1 2">
    <name type="scientific">Nonomuraea glycinis</name>
    <dbReference type="NCBI Taxonomy" id="2047744"/>
    <lineage>
        <taxon>Bacteria</taxon>
        <taxon>Bacillati</taxon>
        <taxon>Actinomycetota</taxon>
        <taxon>Actinomycetes</taxon>
        <taxon>Streptosporangiales</taxon>
        <taxon>Streptosporangiaceae</taxon>
        <taxon>Nonomuraea</taxon>
    </lineage>
</organism>
<evidence type="ECO:0008006" key="3">
    <source>
        <dbReference type="Google" id="ProtNLM"/>
    </source>
</evidence>
<accession>A0A918E8B7</accession>
<protein>
    <recommendedName>
        <fullName evidence="3">Protein phosphatase 2C domain-containing protein</fullName>
    </recommendedName>
</protein>
<reference evidence="1" key="2">
    <citation type="submission" date="2020-09" db="EMBL/GenBank/DDBJ databases">
        <authorList>
            <person name="Sun Q."/>
            <person name="Zhou Y."/>
        </authorList>
    </citation>
    <scope>NUCLEOTIDE SEQUENCE</scope>
    <source>
        <strain evidence="1">CGMCC 4.7430</strain>
    </source>
</reference>
<evidence type="ECO:0000313" key="1">
    <source>
        <dbReference type="EMBL" id="GGP14400.1"/>
    </source>
</evidence>
<gene>
    <name evidence="1" type="ORF">GCM10012278_70050</name>
</gene>
<dbReference type="Gene3D" id="3.60.40.10">
    <property type="entry name" value="PPM-type phosphatase domain"/>
    <property type="match status" value="1"/>
</dbReference>
<dbReference type="SUPFAM" id="SSF81606">
    <property type="entry name" value="PP2C-like"/>
    <property type="match status" value="1"/>
</dbReference>
<evidence type="ECO:0000313" key="2">
    <source>
        <dbReference type="Proteomes" id="UP000660745"/>
    </source>
</evidence>
<reference evidence="1" key="1">
    <citation type="journal article" date="2014" name="Int. J. Syst. Evol. Microbiol.">
        <title>Complete genome sequence of Corynebacterium casei LMG S-19264T (=DSM 44701T), isolated from a smear-ripened cheese.</title>
        <authorList>
            <consortium name="US DOE Joint Genome Institute (JGI-PGF)"/>
            <person name="Walter F."/>
            <person name="Albersmeier A."/>
            <person name="Kalinowski J."/>
            <person name="Ruckert C."/>
        </authorList>
    </citation>
    <scope>NUCLEOTIDE SEQUENCE</scope>
    <source>
        <strain evidence="1">CGMCC 4.7430</strain>
    </source>
</reference>
<proteinExistence type="predicted"/>
<comment type="caution">
    <text evidence="1">The sequence shown here is derived from an EMBL/GenBank/DDBJ whole genome shotgun (WGS) entry which is preliminary data.</text>
</comment>
<dbReference type="EMBL" id="BMNK01000016">
    <property type="protein sequence ID" value="GGP14400.1"/>
    <property type="molecule type" value="Genomic_DNA"/>
</dbReference>
<dbReference type="RefSeq" id="WP_189143034.1">
    <property type="nucleotide sequence ID" value="NZ_BMNK01000016.1"/>
</dbReference>
<dbReference type="Proteomes" id="UP000660745">
    <property type="component" value="Unassembled WGS sequence"/>
</dbReference>
<dbReference type="AlphaFoldDB" id="A0A918E8B7"/>